<proteinExistence type="predicted"/>
<keyword evidence="1" id="KW-0812">Transmembrane</keyword>
<keyword evidence="1" id="KW-0472">Membrane</keyword>
<feature type="transmembrane region" description="Helical" evidence="1">
    <location>
        <begin position="49"/>
        <end position="69"/>
    </location>
</feature>
<feature type="transmembrane region" description="Helical" evidence="1">
    <location>
        <begin position="20"/>
        <end position="40"/>
    </location>
</feature>
<keyword evidence="1" id="KW-1133">Transmembrane helix</keyword>
<sequence length="139" mass="14769">MSTQMSHAPGTKDDDLLGRAGRWLLAKIWFGCVFSGFYALSRHFAWPDALVSIAAALGALGLAVAAYWLPIWTREYTTGIRFVDVTIRVVVWLGLVAAVVSLLVGEPAVGLVAGALLLTTAWRTFGPAPADGSARGRIA</sequence>
<dbReference type="Proteomes" id="UP000317982">
    <property type="component" value="Unassembled WGS sequence"/>
</dbReference>
<dbReference type="InParanoid" id="A0A545AP52"/>
<evidence type="ECO:0000313" key="3">
    <source>
        <dbReference type="Proteomes" id="UP000317982"/>
    </source>
</evidence>
<protein>
    <recommendedName>
        <fullName evidence="4">DUF2568 domain-containing protein</fullName>
    </recommendedName>
</protein>
<reference evidence="2 3" key="1">
    <citation type="submission" date="2019-07" db="EMBL/GenBank/DDBJ databases">
        <title>Cryptosporangium phraense sp. nov., isolated from plant litter.</title>
        <authorList>
            <person name="Suriyachadkun C."/>
        </authorList>
    </citation>
    <scope>NUCLEOTIDE SEQUENCE [LARGE SCALE GENOMIC DNA]</scope>
    <source>
        <strain evidence="2 3">A-T 5661</strain>
    </source>
</reference>
<evidence type="ECO:0000313" key="2">
    <source>
        <dbReference type="EMBL" id="TQS43060.1"/>
    </source>
</evidence>
<dbReference type="EMBL" id="VIRS01000015">
    <property type="protein sequence ID" value="TQS43060.1"/>
    <property type="molecule type" value="Genomic_DNA"/>
</dbReference>
<feature type="transmembrane region" description="Helical" evidence="1">
    <location>
        <begin position="89"/>
        <end position="118"/>
    </location>
</feature>
<evidence type="ECO:0008006" key="4">
    <source>
        <dbReference type="Google" id="ProtNLM"/>
    </source>
</evidence>
<name>A0A545AP52_9ACTN</name>
<accession>A0A545AP52</accession>
<dbReference type="RefSeq" id="WP_142706545.1">
    <property type="nucleotide sequence ID" value="NZ_VIRS01000015.1"/>
</dbReference>
<keyword evidence="3" id="KW-1185">Reference proteome</keyword>
<organism evidence="2 3">
    <name type="scientific">Cryptosporangium phraense</name>
    <dbReference type="NCBI Taxonomy" id="2593070"/>
    <lineage>
        <taxon>Bacteria</taxon>
        <taxon>Bacillati</taxon>
        <taxon>Actinomycetota</taxon>
        <taxon>Actinomycetes</taxon>
        <taxon>Cryptosporangiales</taxon>
        <taxon>Cryptosporangiaceae</taxon>
        <taxon>Cryptosporangium</taxon>
    </lineage>
</organism>
<dbReference type="OrthoDB" id="3296586at2"/>
<comment type="caution">
    <text evidence="2">The sequence shown here is derived from an EMBL/GenBank/DDBJ whole genome shotgun (WGS) entry which is preliminary data.</text>
</comment>
<dbReference type="AlphaFoldDB" id="A0A545AP52"/>
<gene>
    <name evidence="2" type="ORF">FL583_21750</name>
</gene>
<evidence type="ECO:0000256" key="1">
    <source>
        <dbReference type="SAM" id="Phobius"/>
    </source>
</evidence>